<feature type="transmembrane region" description="Helical" evidence="5">
    <location>
        <begin position="34"/>
        <end position="55"/>
    </location>
</feature>
<gene>
    <name evidence="7" type="ORF">HNQ39_004707</name>
</gene>
<evidence type="ECO:0000313" key="8">
    <source>
        <dbReference type="Proteomes" id="UP000520814"/>
    </source>
</evidence>
<dbReference type="SUPFAM" id="SSF54001">
    <property type="entry name" value="Cysteine proteinases"/>
    <property type="match status" value="1"/>
</dbReference>
<sequence>MITRRRRRRIKLIAWGALLVLCMVLALVPNQDGALRRLLVGSVFVTWAAGLFLFWQTLLTRVLFLLPLVGALGLALLPYRNPNGGERMQQAYTTALKRYDGVPYRWGGESIRGIDCSGLIRAAMIDTCFSEGWKTQDLGLLRAGAALWWYDTTAKEIGRGYSGRTYVLRENTTLNTADYRELHPGDLAVTMSGAHILAYLGEKTWINADPKGKFAVVQKTAPDPKDAWFSTPVKFVRWYRLQ</sequence>
<keyword evidence="2" id="KW-0645">Protease</keyword>
<keyword evidence="4" id="KW-0788">Thiol protease</keyword>
<dbReference type="GO" id="GO:0006508">
    <property type="term" value="P:proteolysis"/>
    <property type="evidence" value="ECO:0007669"/>
    <property type="project" value="UniProtKB-KW"/>
</dbReference>
<dbReference type="Proteomes" id="UP000520814">
    <property type="component" value="Unassembled WGS sequence"/>
</dbReference>
<dbReference type="AlphaFoldDB" id="A0A7W9SU60"/>
<comment type="similarity">
    <text evidence="1">Belongs to the peptidase C40 family.</text>
</comment>
<evidence type="ECO:0000256" key="1">
    <source>
        <dbReference type="ARBA" id="ARBA00007074"/>
    </source>
</evidence>
<dbReference type="InterPro" id="IPR038765">
    <property type="entry name" value="Papain-like_cys_pep_sf"/>
</dbReference>
<keyword evidence="3" id="KW-0378">Hydrolase</keyword>
<evidence type="ECO:0000256" key="5">
    <source>
        <dbReference type="SAM" id="Phobius"/>
    </source>
</evidence>
<feature type="transmembrane region" description="Helical" evidence="5">
    <location>
        <begin position="12"/>
        <end position="28"/>
    </location>
</feature>
<dbReference type="RefSeq" id="WP_184202607.1">
    <property type="nucleotide sequence ID" value="NZ_JACHGW010000004.1"/>
</dbReference>
<name>A0A7W9SU60_ARMRO</name>
<evidence type="ECO:0000259" key="6">
    <source>
        <dbReference type="PROSITE" id="PS51935"/>
    </source>
</evidence>
<dbReference type="InterPro" id="IPR000064">
    <property type="entry name" value="NLP_P60_dom"/>
</dbReference>
<dbReference type="PROSITE" id="PS51935">
    <property type="entry name" value="NLPC_P60"/>
    <property type="match status" value="1"/>
</dbReference>
<keyword evidence="5" id="KW-1133">Transmembrane helix</keyword>
<dbReference type="GO" id="GO:0008234">
    <property type="term" value="F:cysteine-type peptidase activity"/>
    <property type="evidence" value="ECO:0007669"/>
    <property type="project" value="UniProtKB-KW"/>
</dbReference>
<comment type="caution">
    <text evidence="7">The sequence shown here is derived from an EMBL/GenBank/DDBJ whole genome shotgun (WGS) entry which is preliminary data.</text>
</comment>
<dbReference type="EMBL" id="JACHGW010000004">
    <property type="protein sequence ID" value="MBB6052886.1"/>
    <property type="molecule type" value="Genomic_DNA"/>
</dbReference>
<protein>
    <recommendedName>
        <fullName evidence="6">NlpC/P60 domain-containing protein</fullName>
    </recommendedName>
</protein>
<keyword evidence="8" id="KW-1185">Reference proteome</keyword>
<dbReference type="Gene3D" id="3.90.1720.10">
    <property type="entry name" value="endopeptidase domain like (from Nostoc punctiforme)"/>
    <property type="match status" value="1"/>
</dbReference>
<evidence type="ECO:0000256" key="3">
    <source>
        <dbReference type="ARBA" id="ARBA00022801"/>
    </source>
</evidence>
<evidence type="ECO:0000313" key="7">
    <source>
        <dbReference type="EMBL" id="MBB6052886.1"/>
    </source>
</evidence>
<organism evidence="7 8">
    <name type="scientific">Armatimonas rosea</name>
    <dbReference type="NCBI Taxonomy" id="685828"/>
    <lineage>
        <taxon>Bacteria</taxon>
        <taxon>Bacillati</taxon>
        <taxon>Armatimonadota</taxon>
        <taxon>Armatimonadia</taxon>
        <taxon>Armatimonadales</taxon>
        <taxon>Armatimonadaceae</taxon>
        <taxon>Armatimonas</taxon>
    </lineage>
</organism>
<dbReference type="Pfam" id="PF00877">
    <property type="entry name" value="NLPC_P60"/>
    <property type="match status" value="1"/>
</dbReference>
<evidence type="ECO:0000256" key="2">
    <source>
        <dbReference type="ARBA" id="ARBA00022670"/>
    </source>
</evidence>
<keyword evidence="5" id="KW-0472">Membrane</keyword>
<keyword evidence="5" id="KW-0812">Transmembrane</keyword>
<proteinExistence type="inferred from homology"/>
<evidence type="ECO:0000256" key="4">
    <source>
        <dbReference type="ARBA" id="ARBA00022807"/>
    </source>
</evidence>
<reference evidence="7 8" key="1">
    <citation type="submission" date="2020-08" db="EMBL/GenBank/DDBJ databases">
        <title>Genomic Encyclopedia of Type Strains, Phase IV (KMG-IV): sequencing the most valuable type-strain genomes for metagenomic binning, comparative biology and taxonomic classification.</title>
        <authorList>
            <person name="Goeker M."/>
        </authorList>
    </citation>
    <scope>NUCLEOTIDE SEQUENCE [LARGE SCALE GENOMIC DNA]</scope>
    <source>
        <strain evidence="7 8">DSM 23562</strain>
    </source>
</reference>
<feature type="transmembrane region" description="Helical" evidence="5">
    <location>
        <begin position="62"/>
        <end position="79"/>
    </location>
</feature>
<accession>A0A7W9SU60</accession>
<feature type="domain" description="NlpC/P60" evidence="6">
    <location>
        <begin position="85"/>
        <end position="239"/>
    </location>
</feature>